<dbReference type="SUPFAM" id="SSF49785">
    <property type="entry name" value="Galactose-binding domain-like"/>
    <property type="match status" value="1"/>
</dbReference>
<organism evidence="2 3">
    <name type="scientific">Phyllobacterium phragmitis</name>
    <dbReference type="NCBI Taxonomy" id="2670329"/>
    <lineage>
        <taxon>Bacteria</taxon>
        <taxon>Pseudomonadati</taxon>
        <taxon>Pseudomonadota</taxon>
        <taxon>Alphaproteobacteria</taxon>
        <taxon>Hyphomicrobiales</taxon>
        <taxon>Phyllobacteriaceae</taxon>
        <taxon>Phyllobacterium</taxon>
    </lineage>
</organism>
<feature type="region of interest" description="Disordered" evidence="1">
    <location>
        <begin position="43"/>
        <end position="66"/>
    </location>
</feature>
<evidence type="ECO:0000313" key="3">
    <source>
        <dbReference type="Proteomes" id="UP001628091"/>
    </source>
</evidence>
<sequence>MAEQSTSLLWSGTLQATSEQGVKTGLILNTRDPKITITAKGSAKFWPGDGPWGPEGKSNDSNQDKMLDPKANAGAVLMKIGTGPYRVVGSGLSDWTIREDGELTFFFNDQPGDYGDNSGSFDINVIRSQNGTNDGGHYDVILNYITEGGTTWTARWVGDIFLHTPAGPNPGGTEHQDTIIVYKMWDDSFWQANWDAVTKKFHHVPLPTANPPGRVEHEDVILNYVTWDGSRWTAVRDGDGFYHTPAK</sequence>
<dbReference type="InterPro" id="IPR012905">
    <property type="entry name" value="PA-IL"/>
</dbReference>
<evidence type="ECO:0000313" key="2">
    <source>
        <dbReference type="EMBL" id="GAB1584375.1"/>
    </source>
</evidence>
<dbReference type="InterPro" id="IPR008979">
    <property type="entry name" value="Galactose-bd-like_sf"/>
</dbReference>
<dbReference type="EMBL" id="BAAFZP010000002">
    <property type="protein sequence ID" value="GAB1584375.1"/>
    <property type="molecule type" value="Genomic_DNA"/>
</dbReference>
<dbReference type="Pfam" id="PF07828">
    <property type="entry name" value="PA-IL"/>
    <property type="match status" value="1"/>
</dbReference>
<comment type="caution">
    <text evidence="2">The sequence shown here is derived from an EMBL/GenBank/DDBJ whole genome shotgun (WGS) entry which is preliminary data.</text>
</comment>
<protein>
    <submittedName>
        <fullName evidence="2">Uncharacterized protein</fullName>
    </submittedName>
</protein>
<name>A0ABQ0H627_9HYPH</name>
<dbReference type="Proteomes" id="UP001628091">
    <property type="component" value="Unassembled WGS sequence"/>
</dbReference>
<evidence type="ECO:0000256" key="1">
    <source>
        <dbReference type="SAM" id="MobiDB-lite"/>
    </source>
</evidence>
<accession>A0ABQ0H627</accession>
<keyword evidence="3" id="KW-1185">Reference proteome</keyword>
<dbReference type="Gene3D" id="2.60.120.430">
    <property type="entry name" value="Galactose-binding lectin"/>
    <property type="match status" value="1"/>
</dbReference>
<reference evidence="2 3" key="1">
    <citation type="submission" date="2024-10" db="EMBL/GenBank/DDBJ databases">
        <title>Isolation, draft genome sequencing and identification of Phyllobacterium sp. NSA23, isolated from leaf soil.</title>
        <authorList>
            <person name="Akita H."/>
        </authorList>
    </citation>
    <scope>NUCLEOTIDE SEQUENCE [LARGE SCALE GENOMIC DNA]</scope>
    <source>
        <strain evidence="2 3">NSA23</strain>
    </source>
</reference>
<dbReference type="RefSeq" id="WP_407866788.1">
    <property type="nucleotide sequence ID" value="NZ_BAAFZP010000002.1"/>
</dbReference>
<proteinExistence type="predicted"/>
<gene>
    <name evidence="2" type="ORF">PPNSA23_43180</name>
</gene>